<name>A0ABN7ALV9_9HEMI</name>
<feature type="region of interest" description="Disordered" evidence="1">
    <location>
        <begin position="1"/>
        <end position="27"/>
    </location>
</feature>
<evidence type="ECO:0000313" key="3">
    <source>
        <dbReference type="Proteomes" id="UP001307889"/>
    </source>
</evidence>
<feature type="region of interest" description="Disordered" evidence="1">
    <location>
        <begin position="77"/>
        <end position="100"/>
    </location>
</feature>
<feature type="compositionally biased region" description="Pro residues" evidence="1">
    <location>
        <begin position="88"/>
        <end position="100"/>
    </location>
</feature>
<dbReference type="Proteomes" id="UP001307889">
    <property type="component" value="Chromosome 3"/>
</dbReference>
<sequence length="100" mass="11244">MMATQMKRRAFAWRRRTRGQEDQEQLEPLLRGAVEPGLGCSALSFTRATTSKEPRLGVWYWRCCSVQLAPPAIAWPRPGLVTTSRSRPCPPLPLPRLPSG</sequence>
<keyword evidence="3" id="KW-1185">Reference proteome</keyword>
<organism evidence="2 3">
    <name type="scientific">Nesidiocoris tenuis</name>
    <dbReference type="NCBI Taxonomy" id="355587"/>
    <lineage>
        <taxon>Eukaryota</taxon>
        <taxon>Metazoa</taxon>
        <taxon>Ecdysozoa</taxon>
        <taxon>Arthropoda</taxon>
        <taxon>Hexapoda</taxon>
        <taxon>Insecta</taxon>
        <taxon>Pterygota</taxon>
        <taxon>Neoptera</taxon>
        <taxon>Paraneoptera</taxon>
        <taxon>Hemiptera</taxon>
        <taxon>Heteroptera</taxon>
        <taxon>Panheteroptera</taxon>
        <taxon>Cimicomorpha</taxon>
        <taxon>Miridae</taxon>
        <taxon>Dicyphina</taxon>
        <taxon>Nesidiocoris</taxon>
    </lineage>
</organism>
<proteinExistence type="predicted"/>
<gene>
    <name evidence="2" type="ORF">NTJ_05105</name>
</gene>
<accession>A0ABN7ALV9</accession>
<evidence type="ECO:0000256" key="1">
    <source>
        <dbReference type="SAM" id="MobiDB-lite"/>
    </source>
</evidence>
<feature type="compositionally biased region" description="Basic residues" evidence="1">
    <location>
        <begin position="1"/>
        <end position="17"/>
    </location>
</feature>
<evidence type="ECO:0000313" key="2">
    <source>
        <dbReference type="EMBL" id="BES92297.1"/>
    </source>
</evidence>
<protein>
    <submittedName>
        <fullName evidence="2">Uncharacterized protein</fullName>
    </submittedName>
</protein>
<dbReference type="EMBL" id="AP028911">
    <property type="protein sequence ID" value="BES92297.1"/>
    <property type="molecule type" value="Genomic_DNA"/>
</dbReference>
<reference evidence="2 3" key="1">
    <citation type="submission" date="2023-09" db="EMBL/GenBank/DDBJ databases">
        <title>Nesidiocoris tenuis whole genome shotgun sequence.</title>
        <authorList>
            <person name="Shibata T."/>
            <person name="Shimoda M."/>
            <person name="Kobayashi T."/>
            <person name="Uehara T."/>
        </authorList>
    </citation>
    <scope>NUCLEOTIDE SEQUENCE [LARGE SCALE GENOMIC DNA]</scope>
    <source>
        <strain evidence="2 3">Japan</strain>
    </source>
</reference>